<dbReference type="InterPro" id="IPR027643">
    <property type="entry name" value="Formin-like_plant"/>
</dbReference>
<dbReference type="InterPro" id="IPR015425">
    <property type="entry name" value="FH2_Formin"/>
</dbReference>
<feature type="domain" description="FH2" evidence="5">
    <location>
        <begin position="354"/>
        <end position="711"/>
    </location>
</feature>
<evidence type="ECO:0000313" key="7">
    <source>
        <dbReference type="Proteomes" id="UP001318860"/>
    </source>
</evidence>
<feature type="region of interest" description="Disordered" evidence="3">
    <location>
        <begin position="47"/>
        <end position="125"/>
    </location>
</feature>
<dbReference type="InterPro" id="IPR042201">
    <property type="entry name" value="FH2_Formin_sf"/>
</dbReference>
<evidence type="ECO:0000256" key="3">
    <source>
        <dbReference type="SAM" id="MobiDB-lite"/>
    </source>
</evidence>
<feature type="region of interest" description="Disordered" evidence="3">
    <location>
        <begin position="238"/>
        <end position="362"/>
    </location>
</feature>
<keyword evidence="7" id="KW-1185">Reference proteome</keyword>
<accession>A0ABR0WX71</accession>
<dbReference type="Proteomes" id="UP001318860">
    <property type="component" value="Unassembled WGS sequence"/>
</dbReference>
<comment type="caution">
    <text evidence="6">The sequence shown here is derived from an EMBL/GenBank/DDBJ whole genome shotgun (WGS) entry which is preliminary data.</text>
</comment>
<evidence type="ECO:0000259" key="5">
    <source>
        <dbReference type="PROSITE" id="PS51444"/>
    </source>
</evidence>
<keyword evidence="4" id="KW-0472">Membrane</keyword>
<reference evidence="6 7" key="1">
    <citation type="journal article" date="2021" name="Comput. Struct. Biotechnol. J.">
        <title>De novo genome assembly of the potent medicinal plant Rehmannia glutinosa using nanopore technology.</title>
        <authorList>
            <person name="Ma L."/>
            <person name="Dong C."/>
            <person name="Song C."/>
            <person name="Wang X."/>
            <person name="Zheng X."/>
            <person name="Niu Y."/>
            <person name="Chen S."/>
            <person name="Feng W."/>
        </authorList>
    </citation>
    <scope>NUCLEOTIDE SEQUENCE [LARGE SCALE GENOMIC DNA]</scope>
    <source>
        <strain evidence="6">DH-2019</strain>
    </source>
</reference>
<name>A0ABR0WX71_REHGL</name>
<dbReference type="SUPFAM" id="SSF101447">
    <property type="entry name" value="Formin homology 2 domain (FH2 domain)"/>
    <property type="match status" value="1"/>
</dbReference>
<evidence type="ECO:0000256" key="1">
    <source>
        <dbReference type="ARBA" id="ARBA00025793"/>
    </source>
</evidence>
<dbReference type="Gene3D" id="1.20.58.2220">
    <property type="entry name" value="Formin, FH2 domain"/>
    <property type="match status" value="1"/>
</dbReference>
<feature type="transmembrane region" description="Helical" evidence="4">
    <location>
        <begin position="131"/>
        <end position="152"/>
    </location>
</feature>
<feature type="compositionally biased region" description="Polar residues" evidence="3">
    <location>
        <begin position="100"/>
        <end position="111"/>
    </location>
</feature>
<feature type="compositionally biased region" description="Polar residues" evidence="3">
    <location>
        <begin position="238"/>
        <end position="250"/>
    </location>
</feature>
<evidence type="ECO:0000256" key="2">
    <source>
        <dbReference type="RuleBase" id="RU361260"/>
    </source>
</evidence>
<keyword evidence="4" id="KW-0812">Transmembrane</keyword>
<dbReference type="EMBL" id="JABTTQ020000007">
    <property type="protein sequence ID" value="KAK6151764.1"/>
    <property type="molecule type" value="Genomic_DNA"/>
</dbReference>
<dbReference type="SMART" id="SM00498">
    <property type="entry name" value="FH2"/>
    <property type="match status" value="1"/>
</dbReference>
<dbReference type="PROSITE" id="PS51444">
    <property type="entry name" value="FH2"/>
    <property type="match status" value="1"/>
</dbReference>
<sequence length="711" mass="77637">MKFVTTPLNRMNQFAEAELLRVNCMHELLHARKTLQDLELHFTEVKSSDSNELLNTETSDGAPAPSPVDSTPSPAPSINLARTDIPASPPVLPFFPPDFNNSNSQPTGGERTSTSTSDVNSSNQKTSKRTVVIAVAVTASVTFVMAALLFLFCRKCCGNGSGRGRNDERPLLSLSISDYSIASSQKFGLETSVNEQKLGNQSFNNKVNHTKTNENFYVESHSLRNSKIEVPVRTTAGATANSAENSSQMTAGMAGAPGLPPLKLPPGRTEPPKPPPLPPSAPVPPPAPTIKSSSGAPPPPPPIPNAAKAGPRPPPPPPPGAGVPPPRPPPIGLKPPRPVPPGPRHPSTSASTEESESGTNKAKLKPFFWDKVLANPDHSMVWHQIKSGSFQFNEEMIESLFGYAAAPAGKNKNEGNKESSSQDVVPQYIQIIDPKKSQNLSILLKALNVTTEEVCDALEEGDCVSLVILIFEKEVYYFCLIDFISSETQLTFSTESERFLKVLVDIPFAFKRLESLLFMCTFQEEISTLKESFAVLEAACTELRKSRLFLKLLEAVLKTEIEIVRSEGIRAAEQPKRHEPTPVLSGRRGRETDNGTGEEHCGLFPWKFGKDEGLRLFVIVRDFLVILDKVCREVKNVPLKLRTPRKEDAVAAPQDPRQNIPQMLDIGCFRLSLTGEWIGKAKKTGTISFFLETPMLLAAWIFLVLNDASLA</sequence>
<feature type="compositionally biased region" description="Polar residues" evidence="3">
    <location>
        <begin position="50"/>
        <end position="59"/>
    </location>
</feature>
<comment type="similarity">
    <text evidence="1">Belongs to the formin-like family. Class-I subfamily.</text>
</comment>
<proteinExistence type="inferred from homology"/>
<organism evidence="6 7">
    <name type="scientific">Rehmannia glutinosa</name>
    <name type="common">Chinese foxglove</name>
    <dbReference type="NCBI Taxonomy" id="99300"/>
    <lineage>
        <taxon>Eukaryota</taxon>
        <taxon>Viridiplantae</taxon>
        <taxon>Streptophyta</taxon>
        <taxon>Embryophyta</taxon>
        <taxon>Tracheophyta</taxon>
        <taxon>Spermatophyta</taxon>
        <taxon>Magnoliopsida</taxon>
        <taxon>eudicotyledons</taxon>
        <taxon>Gunneridae</taxon>
        <taxon>Pentapetalae</taxon>
        <taxon>asterids</taxon>
        <taxon>lamiids</taxon>
        <taxon>Lamiales</taxon>
        <taxon>Orobanchaceae</taxon>
        <taxon>Rehmannieae</taxon>
        <taxon>Rehmannia</taxon>
    </lineage>
</organism>
<evidence type="ECO:0000313" key="6">
    <source>
        <dbReference type="EMBL" id="KAK6151764.1"/>
    </source>
</evidence>
<feature type="compositionally biased region" description="Pro residues" evidence="3">
    <location>
        <begin position="87"/>
        <end position="96"/>
    </location>
</feature>
<feature type="region of interest" description="Disordered" evidence="3">
    <location>
        <begin position="572"/>
        <end position="596"/>
    </location>
</feature>
<feature type="compositionally biased region" description="Pro residues" evidence="3">
    <location>
        <begin position="311"/>
        <end position="344"/>
    </location>
</feature>
<keyword evidence="4" id="KW-1133">Transmembrane helix</keyword>
<dbReference type="Pfam" id="PF02181">
    <property type="entry name" value="FH2"/>
    <property type="match status" value="1"/>
</dbReference>
<feature type="compositionally biased region" description="Pro residues" evidence="3">
    <location>
        <begin position="258"/>
        <end position="288"/>
    </location>
</feature>
<evidence type="ECO:0000256" key="4">
    <source>
        <dbReference type="SAM" id="Phobius"/>
    </source>
</evidence>
<dbReference type="PANTHER" id="PTHR23213:SF269">
    <property type="entry name" value="FORMIN-LIKE PROTEIN 5"/>
    <property type="match status" value="1"/>
</dbReference>
<protein>
    <recommendedName>
        <fullName evidence="2">Formin-like protein</fullName>
    </recommendedName>
</protein>
<dbReference type="PANTHER" id="PTHR23213">
    <property type="entry name" value="FORMIN-RELATED"/>
    <property type="match status" value="1"/>
</dbReference>
<gene>
    <name evidence="6" type="ORF">DH2020_014399</name>
</gene>